<dbReference type="GO" id="GO:0070319">
    <property type="term" value="C:Golgi to plasma membrane transport vesicle"/>
    <property type="evidence" value="ECO:0007669"/>
    <property type="project" value="TreeGrafter"/>
</dbReference>
<evidence type="ECO:0000313" key="5">
    <source>
        <dbReference type="Proteomes" id="UP000887226"/>
    </source>
</evidence>
<dbReference type="InterPro" id="IPR040351">
    <property type="entry name" value="RAB3IL/RAB3IP/Sec2"/>
</dbReference>
<name>A0A9P7Z0Z7_9HELO</name>
<dbReference type="PANTHER" id="PTHR14430:SF4">
    <property type="entry name" value="GDP_GTP EXCHANGE FACTOR SEC2 N-TERMINAL DOMAIN-CONTAINING PROTEIN"/>
    <property type="match status" value="1"/>
</dbReference>
<keyword evidence="5" id="KW-1185">Reference proteome</keyword>
<dbReference type="GO" id="GO:0005085">
    <property type="term" value="F:guanyl-nucleotide exchange factor activity"/>
    <property type="evidence" value="ECO:0007669"/>
    <property type="project" value="InterPro"/>
</dbReference>
<evidence type="ECO:0000259" key="3">
    <source>
        <dbReference type="Pfam" id="PF06428"/>
    </source>
</evidence>
<dbReference type="Proteomes" id="UP000887226">
    <property type="component" value="Unassembled WGS sequence"/>
</dbReference>
<feature type="compositionally biased region" description="Polar residues" evidence="2">
    <location>
        <begin position="93"/>
        <end position="103"/>
    </location>
</feature>
<dbReference type="Gene3D" id="6.10.140.910">
    <property type="match status" value="1"/>
</dbReference>
<feature type="region of interest" description="Disordered" evidence="2">
    <location>
        <begin position="71"/>
        <end position="103"/>
    </location>
</feature>
<dbReference type="SUPFAM" id="SSF144284">
    <property type="entry name" value="Sec2 N-terminal region"/>
    <property type="match status" value="1"/>
</dbReference>
<feature type="compositionally biased region" description="Basic and acidic residues" evidence="2">
    <location>
        <begin position="72"/>
        <end position="81"/>
    </location>
</feature>
<comment type="caution">
    <text evidence="4">The sequence shown here is derived from an EMBL/GenBank/DDBJ whole genome shotgun (WGS) entry which is preliminary data.</text>
</comment>
<feature type="domain" description="GDP/GTP exchange factor Sec2 N-terminal" evidence="3">
    <location>
        <begin position="135"/>
        <end position="209"/>
    </location>
</feature>
<sequence length="233" mass="26130">MSTTMTLPMMVDNAPHACPNCGISLPSSFYPKSGPHQQIQDLQAQMQLLTQKAQSAVDRSAGYEDEIQQLKAHKEGERRDSAIGSIPFDERSSSPSRPTSNIGNRLSYFLSARKSTANLKPQSPTSPLPPPISTQGELEEQLNIERGRRKKAESQLVDASGELEDLTVKLFEQANEMVASERKARAKLEERIAVLEKRDEEKRKRLERLDGAMARIERVRSLLGPETWERFDG</sequence>
<evidence type="ECO:0000256" key="2">
    <source>
        <dbReference type="SAM" id="MobiDB-lite"/>
    </source>
</evidence>
<keyword evidence="1" id="KW-0175">Coiled coil</keyword>
<reference evidence="4" key="1">
    <citation type="journal article" date="2021" name="IMA Fungus">
        <title>Genomic characterization of three marine fungi, including Emericellopsis atlantica sp. nov. with signatures of a generalist lifestyle and marine biomass degradation.</title>
        <authorList>
            <person name="Hagestad O.C."/>
            <person name="Hou L."/>
            <person name="Andersen J.H."/>
            <person name="Hansen E.H."/>
            <person name="Altermark B."/>
            <person name="Li C."/>
            <person name="Kuhnert E."/>
            <person name="Cox R.J."/>
            <person name="Crous P.W."/>
            <person name="Spatafora J.W."/>
            <person name="Lail K."/>
            <person name="Amirebrahimi M."/>
            <person name="Lipzen A."/>
            <person name="Pangilinan J."/>
            <person name="Andreopoulos W."/>
            <person name="Hayes R.D."/>
            <person name="Ng V."/>
            <person name="Grigoriev I.V."/>
            <person name="Jackson S.A."/>
            <person name="Sutton T.D.S."/>
            <person name="Dobson A.D.W."/>
            <person name="Rama T."/>
        </authorList>
    </citation>
    <scope>NUCLEOTIDE SEQUENCE</scope>
    <source>
        <strain evidence="4">TRa3180A</strain>
    </source>
</reference>
<dbReference type="OrthoDB" id="5560525at2759"/>
<dbReference type="PANTHER" id="PTHR14430">
    <property type="entry name" value="RABIN3-RELATED"/>
    <property type="match status" value="1"/>
</dbReference>
<dbReference type="GO" id="GO:0006887">
    <property type="term" value="P:exocytosis"/>
    <property type="evidence" value="ECO:0007669"/>
    <property type="project" value="TreeGrafter"/>
</dbReference>
<protein>
    <recommendedName>
        <fullName evidence="3">GDP/GTP exchange factor Sec2 N-terminal domain-containing protein</fullName>
    </recommendedName>
</protein>
<evidence type="ECO:0000313" key="4">
    <source>
        <dbReference type="EMBL" id="KAG9243266.1"/>
    </source>
</evidence>
<proteinExistence type="predicted"/>
<dbReference type="InterPro" id="IPR009449">
    <property type="entry name" value="Sec2_N"/>
</dbReference>
<gene>
    <name evidence="4" type="ORF">BJ878DRAFT_127470</name>
</gene>
<dbReference type="Pfam" id="PF06428">
    <property type="entry name" value="Sec2p"/>
    <property type="match status" value="1"/>
</dbReference>
<dbReference type="EMBL" id="MU253992">
    <property type="protein sequence ID" value="KAG9243266.1"/>
    <property type="molecule type" value="Genomic_DNA"/>
</dbReference>
<organism evidence="4 5">
    <name type="scientific">Calycina marina</name>
    <dbReference type="NCBI Taxonomy" id="1763456"/>
    <lineage>
        <taxon>Eukaryota</taxon>
        <taxon>Fungi</taxon>
        <taxon>Dikarya</taxon>
        <taxon>Ascomycota</taxon>
        <taxon>Pezizomycotina</taxon>
        <taxon>Leotiomycetes</taxon>
        <taxon>Helotiales</taxon>
        <taxon>Pezizellaceae</taxon>
        <taxon>Calycina</taxon>
    </lineage>
</organism>
<feature type="region of interest" description="Disordered" evidence="2">
    <location>
        <begin position="116"/>
        <end position="136"/>
    </location>
</feature>
<dbReference type="GO" id="GO:0051286">
    <property type="term" value="C:cell tip"/>
    <property type="evidence" value="ECO:0007669"/>
    <property type="project" value="TreeGrafter"/>
</dbReference>
<accession>A0A9P7Z0Z7</accession>
<dbReference type="AlphaFoldDB" id="A0A9P7Z0Z7"/>
<evidence type="ECO:0000256" key="1">
    <source>
        <dbReference type="ARBA" id="ARBA00023054"/>
    </source>
</evidence>